<feature type="transmembrane region" description="Helical" evidence="7">
    <location>
        <begin position="185"/>
        <end position="211"/>
    </location>
</feature>
<feature type="transmembrane region" description="Helical" evidence="7">
    <location>
        <begin position="62"/>
        <end position="87"/>
    </location>
</feature>
<evidence type="ECO:0000313" key="10">
    <source>
        <dbReference type="Proteomes" id="UP001244011"/>
    </source>
</evidence>
<dbReference type="PANTHER" id="PTHR33048">
    <property type="entry name" value="PTH11-LIKE INTEGRAL MEMBRANE PROTEIN (AFU_ORTHOLOGUE AFUA_5G11245)"/>
    <property type="match status" value="1"/>
</dbReference>
<evidence type="ECO:0000256" key="1">
    <source>
        <dbReference type="ARBA" id="ARBA00004141"/>
    </source>
</evidence>
<dbReference type="AlphaFoldDB" id="A0AAJ0FI04"/>
<dbReference type="PANTHER" id="PTHR33048:SF47">
    <property type="entry name" value="INTEGRAL MEMBRANE PROTEIN-RELATED"/>
    <property type="match status" value="1"/>
</dbReference>
<dbReference type="InterPro" id="IPR052337">
    <property type="entry name" value="SAT4-like"/>
</dbReference>
<dbReference type="GeneID" id="85313724"/>
<dbReference type="EMBL" id="MU839006">
    <property type="protein sequence ID" value="KAK1768282.1"/>
    <property type="molecule type" value="Genomic_DNA"/>
</dbReference>
<keyword evidence="10" id="KW-1185">Reference proteome</keyword>
<evidence type="ECO:0000259" key="8">
    <source>
        <dbReference type="Pfam" id="PF20684"/>
    </source>
</evidence>
<organism evidence="9 10">
    <name type="scientific">Phialemonium atrogriseum</name>
    <dbReference type="NCBI Taxonomy" id="1093897"/>
    <lineage>
        <taxon>Eukaryota</taxon>
        <taxon>Fungi</taxon>
        <taxon>Dikarya</taxon>
        <taxon>Ascomycota</taxon>
        <taxon>Pezizomycotina</taxon>
        <taxon>Sordariomycetes</taxon>
        <taxon>Sordariomycetidae</taxon>
        <taxon>Cephalothecales</taxon>
        <taxon>Cephalothecaceae</taxon>
        <taxon>Phialemonium</taxon>
    </lineage>
</organism>
<comment type="subcellular location">
    <subcellularLocation>
        <location evidence="1">Membrane</location>
        <topology evidence="1">Multi-pass membrane protein</topology>
    </subcellularLocation>
</comment>
<evidence type="ECO:0000256" key="3">
    <source>
        <dbReference type="ARBA" id="ARBA00022989"/>
    </source>
</evidence>
<feature type="compositionally biased region" description="Basic and acidic residues" evidence="6">
    <location>
        <begin position="396"/>
        <end position="414"/>
    </location>
</feature>
<feature type="transmembrane region" description="Helical" evidence="7">
    <location>
        <begin position="223"/>
        <end position="243"/>
    </location>
</feature>
<sequence>MAPQIQDGSPAIQFPTDVPDRSSWLQKLGIAIEVICPTLALIVVVLRIHVRRTMMNFGWDDGWICAAMALNLAHAVAAIECMKYNYLGIHIYDIPPHDPTPGMKWNYTVGLIYNPILAMVRTSVLIFLLRLGRTKDNVRVLVWGFGCFNLGLMIAAFFSVMFGCVPIEANWNLDLLVRGKCVNGIALSLTLTALNIVADLLILSLPIWIFLGLRMTKRVKTAVLFVFLLGFIVVIVSGIRLFYLHQWFFSTLEDDPTFSIGYITSSIETNLAIIAASGPALWPLARRWFPGLFSKLRLSYGFQGDLSDVDEASSGVAHESGGSSICTSKLKILGRRGEKTNRSPGDSALGLRDIRGRSSAAPGDVRDSTLHESQEEIMGDSSIVVATEVMVVQDDESYREGRGRNKVDDDALKV</sequence>
<dbReference type="RefSeq" id="XP_060284495.1">
    <property type="nucleotide sequence ID" value="XM_060430537.1"/>
</dbReference>
<feature type="transmembrane region" description="Helical" evidence="7">
    <location>
        <begin position="28"/>
        <end position="50"/>
    </location>
</feature>
<accession>A0AAJ0FI04</accession>
<evidence type="ECO:0000256" key="2">
    <source>
        <dbReference type="ARBA" id="ARBA00022692"/>
    </source>
</evidence>
<feature type="compositionally biased region" description="Basic and acidic residues" evidence="6">
    <location>
        <begin position="364"/>
        <end position="374"/>
    </location>
</feature>
<feature type="transmembrane region" description="Helical" evidence="7">
    <location>
        <begin position="107"/>
        <end position="129"/>
    </location>
</feature>
<evidence type="ECO:0000256" key="7">
    <source>
        <dbReference type="SAM" id="Phobius"/>
    </source>
</evidence>
<feature type="region of interest" description="Disordered" evidence="6">
    <location>
        <begin position="394"/>
        <end position="414"/>
    </location>
</feature>
<feature type="region of interest" description="Disordered" evidence="6">
    <location>
        <begin position="336"/>
        <end position="379"/>
    </location>
</feature>
<dbReference type="Pfam" id="PF20684">
    <property type="entry name" value="Fung_rhodopsin"/>
    <property type="match status" value="1"/>
</dbReference>
<dbReference type="GO" id="GO:0016020">
    <property type="term" value="C:membrane"/>
    <property type="evidence" value="ECO:0007669"/>
    <property type="project" value="UniProtKB-SubCell"/>
</dbReference>
<evidence type="ECO:0000256" key="6">
    <source>
        <dbReference type="SAM" id="MobiDB-lite"/>
    </source>
</evidence>
<dbReference type="Proteomes" id="UP001244011">
    <property type="component" value="Unassembled WGS sequence"/>
</dbReference>
<keyword evidence="2 7" id="KW-0812">Transmembrane</keyword>
<evidence type="ECO:0000313" key="9">
    <source>
        <dbReference type="EMBL" id="KAK1768282.1"/>
    </source>
</evidence>
<comment type="caution">
    <text evidence="9">The sequence shown here is derived from an EMBL/GenBank/DDBJ whole genome shotgun (WGS) entry which is preliminary data.</text>
</comment>
<evidence type="ECO:0000256" key="4">
    <source>
        <dbReference type="ARBA" id="ARBA00023136"/>
    </source>
</evidence>
<keyword evidence="3 7" id="KW-1133">Transmembrane helix</keyword>
<dbReference type="InterPro" id="IPR049326">
    <property type="entry name" value="Rhodopsin_dom_fungi"/>
</dbReference>
<feature type="domain" description="Rhodopsin" evidence="8">
    <location>
        <begin position="46"/>
        <end position="287"/>
    </location>
</feature>
<evidence type="ECO:0000256" key="5">
    <source>
        <dbReference type="ARBA" id="ARBA00038359"/>
    </source>
</evidence>
<gene>
    <name evidence="9" type="ORF">QBC33DRAFT_569307</name>
</gene>
<name>A0AAJ0FI04_9PEZI</name>
<protein>
    <recommendedName>
        <fullName evidence="8">Rhodopsin domain-containing protein</fullName>
    </recommendedName>
</protein>
<feature type="transmembrane region" description="Helical" evidence="7">
    <location>
        <begin position="141"/>
        <end position="165"/>
    </location>
</feature>
<proteinExistence type="inferred from homology"/>
<comment type="similarity">
    <text evidence="5">Belongs to the SAT4 family.</text>
</comment>
<reference evidence="9" key="1">
    <citation type="submission" date="2023-06" db="EMBL/GenBank/DDBJ databases">
        <title>Genome-scale phylogeny and comparative genomics of the fungal order Sordariales.</title>
        <authorList>
            <consortium name="Lawrence Berkeley National Laboratory"/>
            <person name="Hensen N."/>
            <person name="Bonometti L."/>
            <person name="Westerberg I."/>
            <person name="Brannstrom I.O."/>
            <person name="Guillou S."/>
            <person name="Cros-Aarteil S."/>
            <person name="Calhoun S."/>
            <person name="Haridas S."/>
            <person name="Kuo A."/>
            <person name="Mondo S."/>
            <person name="Pangilinan J."/>
            <person name="Riley R."/>
            <person name="Labutti K."/>
            <person name="Andreopoulos B."/>
            <person name="Lipzen A."/>
            <person name="Chen C."/>
            <person name="Yanf M."/>
            <person name="Daum C."/>
            <person name="Ng V."/>
            <person name="Clum A."/>
            <person name="Steindorff A."/>
            <person name="Ohm R."/>
            <person name="Martin F."/>
            <person name="Silar P."/>
            <person name="Natvig D."/>
            <person name="Lalanne C."/>
            <person name="Gautier V."/>
            <person name="Ament-Velasquez S.L."/>
            <person name="Kruys A."/>
            <person name="Hutchinson M.I."/>
            <person name="Powell A.J."/>
            <person name="Barry K."/>
            <person name="Miller A.N."/>
            <person name="Grigoriev I.V."/>
            <person name="Debuchy R."/>
            <person name="Gladieux P."/>
            <person name="Thoren M.H."/>
            <person name="Johannesson H."/>
        </authorList>
    </citation>
    <scope>NUCLEOTIDE SEQUENCE</scope>
    <source>
        <strain evidence="9">8032-3</strain>
    </source>
</reference>
<keyword evidence="4 7" id="KW-0472">Membrane</keyword>